<dbReference type="EC" id="5.4.99.5" evidence="1"/>
<comment type="caution">
    <text evidence="4">The sequence shown here is derived from an EMBL/GenBank/DDBJ whole genome shotgun (WGS) entry which is preliminary data.</text>
</comment>
<dbReference type="AlphaFoldDB" id="A0A317T3H0"/>
<evidence type="ECO:0000313" key="5">
    <source>
        <dbReference type="Proteomes" id="UP000246278"/>
    </source>
</evidence>
<accession>A0A317T3H0</accession>
<dbReference type="PANTHER" id="PTHR38041:SF1">
    <property type="entry name" value="CHORISMATE MUTASE"/>
    <property type="match status" value="1"/>
</dbReference>
<evidence type="ECO:0000256" key="1">
    <source>
        <dbReference type="ARBA" id="ARBA00012404"/>
    </source>
</evidence>
<dbReference type="SMART" id="SM00830">
    <property type="entry name" value="CM_2"/>
    <property type="match status" value="1"/>
</dbReference>
<evidence type="ECO:0000256" key="2">
    <source>
        <dbReference type="ARBA" id="ARBA00023235"/>
    </source>
</evidence>
<keyword evidence="5" id="KW-1185">Reference proteome</keyword>
<dbReference type="InterPro" id="IPR051331">
    <property type="entry name" value="Chorismate_mutase-related"/>
</dbReference>
<evidence type="ECO:0000259" key="3">
    <source>
        <dbReference type="PROSITE" id="PS51168"/>
    </source>
</evidence>
<gene>
    <name evidence="4" type="ORF">CR164_11035</name>
</gene>
<dbReference type="PROSITE" id="PS51168">
    <property type="entry name" value="CHORISMATE_MUT_2"/>
    <property type="match status" value="1"/>
</dbReference>
<organism evidence="4 5">
    <name type="scientific">Prosthecochloris marina</name>
    <dbReference type="NCBI Taxonomy" id="2017681"/>
    <lineage>
        <taxon>Bacteria</taxon>
        <taxon>Pseudomonadati</taxon>
        <taxon>Chlorobiota</taxon>
        <taxon>Chlorobiia</taxon>
        <taxon>Chlorobiales</taxon>
        <taxon>Chlorobiaceae</taxon>
        <taxon>Prosthecochloris</taxon>
    </lineage>
</organism>
<dbReference type="GO" id="GO:0004106">
    <property type="term" value="F:chorismate mutase activity"/>
    <property type="evidence" value="ECO:0007669"/>
    <property type="project" value="UniProtKB-EC"/>
</dbReference>
<dbReference type="OrthoDB" id="1495154at2"/>
<dbReference type="GO" id="GO:0046417">
    <property type="term" value="P:chorismate metabolic process"/>
    <property type="evidence" value="ECO:0007669"/>
    <property type="project" value="InterPro"/>
</dbReference>
<dbReference type="Pfam" id="PF01817">
    <property type="entry name" value="CM_2"/>
    <property type="match status" value="1"/>
</dbReference>
<protein>
    <recommendedName>
        <fullName evidence="1">chorismate mutase</fullName>
        <ecNumber evidence="1">5.4.99.5</ecNumber>
    </recommendedName>
</protein>
<dbReference type="EMBL" id="PDNZ01000008">
    <property type="protein sequence ID" value="PWW81268.1"/>
    <property type="molecule type" value="Genomic_DNA"/>
</dbReference>
<dbReference type="InterPro" id="IPR036979">
    <property type="entry name" value="CM_dom_sf"/>
</dbReference>
<dbReference type="InterPro" id="IPR002701">
    <property type="entry name" value="CM_II_prokaryot"/>
</dbReference>
<dbReference type="RefSeq" id="WP_110024056.1">
    <property type="nucleotide sequence ID" value="NZ_PDNZ01000008.1"/>
</dbReference>
<feature type="domain" description="Chorismate mutase" evidence="3">
    <location>
        <begin position="9"/>
        <end position="99"/>
    </location>
</feature>
<dbReference type="SUPFAM" id="SSF48600">
    <property type="entry name" value="Chorismate mutase II"/>
    <property type="match status" value="1"/>
</dbReference>
<dbReference type="Proteomes" id="UP000246278">
    <property type="component" value="Unassembled WGS sequence"/>
</dbReference>
<name>A0A317T3H0_9CHLB</name>
<dbReference type="Gene3D" id="1.20.59.10">
    <property type="entry name" value="Chorismate mutase"/>
    <property type="match status" value="1"/>
</dbReference>
<dbReference type="PANTHER" id="PTHR38041">
    <property type="entry name" value="CHORISMATE MUTASE"/>
    <property type="match status" value="1"/>
</dbReference>
<proteinExistence type="predicted"/>
<evidence type="ECO:0000313" key="4">
    <source>
        <dbReference type="EMBL" id="PWW81268.1"/>
    </source>
</evidence>
<dbReference type="GO" id="GO:0009697">
    <property type="term" value="P:salicylic acid biosynthetic process"/>
    <property type="evidence" value="ECO:0007669"/>
    <property type="project" value="TreeGrafter"/>
</dbReference>
<reference evidence="5" key="1">
    <citation type="submission" date="2017-10" db="EMBL/GenBank/DDBJ databases">
        <authorList>
            <person name="Gaisin V.A."/>
            <person name="Rysina M.S."/>
            <person name="Grouzdev D.S."/>
        </authorList>
    </citation>
    <scope>NUCLEOTIDE SEQUENCE [LARGE SCALE GENOMIC DNA]</scope>
    <source>
        <strain evidence="5">V1</strain>
    </source>
</reference>
<sequence length="108" mass="12599">MSNSTANKDNHWLELEEWRKKIDAIDHQLSNLLCERLNCAQNISSLKQQIGEEVLQPAREKKVLTNVLNQADSELKAGALKKIYKCIIEETRLFQHEWKNEQQPLSSR</sequence>
<dbReference type="InterPro" id="IPR036263">
    <property type="entry name" value="Chorismate_II_sf"/>
</dbReference>
<keyword evidence="2" id="KW-0413">Isomerase</keyword>